<keyword evidence="2" id="KW-0472">Membrane</keyword>
<gene>
    <name evidence="3" type="ORF">NSCI0253_LOCUS24172</name>
</gene>
<evidence type="ECO:0000256" key="2">
    <source>
        <dbReference type="SAM" id="Phobius"/>
    </source>
</evidence>
<keyword evidence="2" id="KW-1133">Transmembrane helix</keyword>
<protein>
    <submittedName>
        <fullName evidence="3">Uncharacterized protein</fullName>
    </submittedName>
</protein>
<keyword evidence="2" id="KW-0812">Transmembrane</keyword>
<feature type="region of interest" description="Disordered" evidence="1">
    <location>
        <begin position="267"/>
        <end position="308"/>
    </location>
</feature>
<feature type="transmembrane region" description="Helical" evidence="2">
    <location>
        <begin position="112"/>
        <end position="133"/>
    </location>
</feature>
<reference evidence="3" key="1">
    <citation type="submission" date="2021-01" db="EMBL/GenBank/DDBJ databases">
        <authorList>
            <person name="Corre E."/>
            <person name="Pelletier E."/>
            <person name="Niang G."/>
            <person name="Scheremetjew M."/>
            <person name="Finn R."/>
            <person name="Kale V."/>
            <person name="Holt S."/>
            <person name="Cochrane G."/>
            <person name="Meng A."/>
            <person name="Brown T."/>
            <person name="Cohen L."/>
        </authorList>
    </citation>
    <scope>NUCLEOTIDE SEQUENCE</scope>
</reference>
<feature type="transmembrane region" description="Helical" evidence="2">
    <location>
        <begin position="82"/>
        <end position="100"/>
    </location>
</feature>
<name>A0A7S1F8S9_NOCSC</name>
<accession>A0A7S1F8S9</accession>
<organism evidence="3">
    <name type="scientific">Noctiluca scintillans</name>
    <name type="common">Sea sparkle</name>
    <name type="synonym">Red tide dinoflagellate</name>
    <dbReference type="NCBI Taxonomy" id="2966"/>
    <lineage>
        <taxon>Eukaryota</taxon>
        <taxon>Sar</taxon>
        <taxon>Alveolata</taxon>
        <taxon>Dinophyceae</taxon>
        <taxon>Noctilucales</taxon>
        <taxon>Noctilucaceae</taxon>
        <taxon>Noctiluca</taxon>
    </lineage>
</organism>
<dbReference type="EMBL" id="HBFQ01034281">
    <property type="protein sequence ID" value="CAD8849822.1"/>
    <property type="molecule type" value="Transcribed_RNA"/>
</dbReference>
<proteinExistence type="predicted"/>
<evidence type="ECO:0000313" key="3">
    <source>
        <dbReference type="EMBL" id="CAD8849822.1"/>
    </source>
</evidence>
<sequence length="308" mass="35443">MSDDAVHGYVLHCIPRRLFTFWVAFLLFLRGMVEIGYLLVVFATSYDSHYMRDNCFAHGGSRCAQNLSCHGSMAVTYHVGSVVYIGGGLVFGFCGMLGTITNRPEPLLRFWWYLRFYVYFLTATILLDFLFLFGCDAYPQGMVFGAVNFPVPNLPVSEGFKNQLQLLSWFPRETTEEFTNCRLWAWYLLNSMITWWSFSTSADSVHIQASLDTYGTIGLGPNHNLHTWKQQLSEETKWKTYLRESRERLAATWQDVAWDPDELAEGPPKHYTAWGPRPGEHPIWQRHARPSGYGADDVDDNRSKVVEF</sequence>
<evidence type="ECO:0000256" key="1">
    <source>
        <dbReference type="SAM" id="MobiDB-lite"/>
    </source>
</evidence>
<feature type="transmembrane region" description="Helical" evidence="2">
    <location>
        <begin position="21"/>
        <end position="43"/>
    </location>
</feature>
<dbReference type="AlphaFoldDB" id="A0A7S1F8S9"/>